<keyword evidence="3" id="KW-0238">DNA-binding</keyword>
<dbReference type="GO" id="GO:0003700">
    <property type="term" value="F:DNA-binding transcription factor activity"/>
    <property type="evidence" value="ECO:0007669"/>
    <property type="project" value="InterPro"/>
</dbReference>
<dbReference type="GO" id="GO:0043565">
    <property type="term" value="F:sequence-specific DNA binding"/>
    <property type="evidence" value="ECO:0007669"/>
    <property type="project" value="TreeGrafter"/>
</dbReference>
<evidence type="ECO:0000256" key="5">
    <source>
        <dbReference type="ARBA" id="ARBA00023242"/>
    </source>
</evidence>
<feature type="region of interest" description="Disordered" evidence="6">
    <location>
        <begin position="67"/>
        <end position="121"/>
    </location>
</feature>
<dbReference type="PANTHER" id="PTHR31072">
    <property type="entry name" value="TRANSCRIPTION FACTOR TCP4-RELATED"/>
    <property type="match status" value="1"/>
</dbReference>
<dbReference type="PANTHER" id="PTHR31072:SF170">
    <property type="entry name" value="TRANSCRIPTION FACTOR TCP15-RELATED"/>
    <property type="match status" value="1"/>
</dbReference>
<keyword evidence="9" id="KW-1185">Reference proteome</keyword>
<feature type="compositionally biased region" description="Basic and acidic residues" evidence="6">
    <location>
        <begin position="108"/>
        <end position="121"/>
    </location>
</feature>
<evidence type="ECO:0000256" key="6">
    <source>
        <dbReference type="SAM" id="MobiDB-lite"/>
    </source>
</evidence>
<dbReference type="Pfam" id="PF03634">
    <property type="entry name" value="TCP"/>
    <property type="match status" value="1"/>
</dbReference>
<evidence type="ECO:0000256" key="3">
    <source>
        <dbReference type="ARBA" id="ARBA00023125"/>
    </source>
</evidence>
<dbReference type="AlphaFoldDB" id="A0A0D9Y604"/>
<evidence type="ECO:0000259" key="7">
    <source>
        <dbReference type="PROSITE" id="PS51369"/>
    </source>
</evidence>
<dbReference type="InterPro" id="IPR017887">
    <property type="entry name" value="TF_TCP_subgr"/>
</dbReference>
<feature type="compositionally biased region" description="Low complexity" evidence="6">
    <location>
        <begin position="193"/>
        <end position="207"/>
    </location>
</feature>
<keyword evidence="2" id="KW-0805">Transcription regulation</keyword>
<dbReference type="Gramene" id="OGLUM01G10550.1">
    <property type="protein sequence ID" value="OGLUM01G10550.1"/>
    <property type="gene ID" value="OGLUM01G10550"/>
</dbReference>
<reference evidence="8" key="1">
    <citation type="submission" date="2013-08" db="EMBL/GenBank/DDBJ databases">
        <title>Oryza genome evolution.</title>
        <authorList>
            <person name="Wing R.A."/>
            <person name="Panaud O."/>
            <person name="Oliveira A.C."/>
        </authorList>
    </citation>
    <scope>NUCLEOTIDE SEQUENCE</scope>
</reference>
<dbReference type="InterPro" id="IPR005333">
    <property type="entry name" value="Transcription_factor_TCP"/>
</dbReference>
<dbReference type="EnsemblPlants" id="OGLUM01G10550.1">
    <property type="protein sequence ID" value="OGLUM01G10550.1"/>
    <property type="gene ID" value="OGLUM01G10550"/>
</dbReference>
<sequence length="219" mass="23616">MPALCVAWIFQLTRDLGHKSDGETVQWLLQQAELAIVATTGTGTIPVGGADRQQEDALPAEQIDAVAGEPSPCGRRGRRSSPLRRVPASSGGPHTSHASGPSPGRALFGEREGGGERRVVEERKNRNATYILKMAQPSGIIVFLRSSPSPRRMQPAARHTFCSLFLQFSGNCGWVANPISNSAFPRAHRHTHPATAAAATTTTTRPPWTKEMRRESCCG</sequence>
<dbReference type="Proteomes" id="UP000026961">
    <property type="component" value="Chromosome 1"/>
</dbReference>
<proteinExistence type="predicted"/>
<reference evidence="8" key="3">
    <citation type="submission" date="2018-05" db="EMBL/GenBank/DDBJ databases">
        <title>OgluRS3 (Oryza glumaepatula Reference Sequence Version 3).</title>
        <authorList>
            <person name="Zhang J."/>
            <person name="Kudrna D."/>
            <person name="Lee S."/>
            <person name="Talag J."/>
            <person name="Welchert J."/>
            <person name="Wing R.A."/>
        </authorList>
    </citation>
    <scope>NUCLEOTIDE SEQUENCE [LARGE SCALE GENOMIC DNA]</scope>
</reference>
<feature type="region of interest" description="Disordered" evidence="6">
    <location>
        <begin position="190"/>
        <end position="219"/>
    </location>
</feature>
<feature type="compositionally biased region" description="Basic and acidic residues" evidence="6">
    <location>
        <begin position="208"/>
        <end position="219"/>
    </location>
</feature>
<dbReference type="HOGENOM" id="CLU_1263262_0_0_1"/>
<reference evidence="8" key="2">
    <citation type="submission" date="2015-04" db="UniProtKB">
        <authorList>
            <consortium name="EnsemblPlants"/>
        </authorList>
    </citation>
    <scope>IDENTIFICATION</scope>
</reference>
<organism evidence="8">
    <name type="scientific">Oryza glumipatula</name>
    <dbReference type="NCBI Taxonomy" id="40148"/>
    <lineage>
        <taxon>Eukaryota</taxon>
        <taxon>Viridiplantae</taxon>
        <taxon>Streptophyta</taxon>
        <taxon>Embryophyta</taxon>
        <taxon>Tracheophyta</taxon>
        <taxon>Spermatophyta</taxon>
        <taxon>Magnoliopsida</taxon>
        <taxon>Liliopsida</taxon>
        <taxon>Poales</taxon>
        <taxon>Poaceae</taxon>
        <taxon>BOP clade</taxon>
        <taxon>Oryzoideae</taxon>
        <taxon>Oryzeae</taxon>
        <taxon>Oryzinae</taxon>
        <taxon>Oryza</taxon>
    </lineage>
</organism>
<dbReference type="PROSITE" id="PS51369">
    <property type="entry name" value="TCP"/>
    <property type="match status" value="1"/>
</dbReference>
<comment type="subcellular location">
    <subcellularLocation>
        <location evidence="1">Nucleus</location>
    </subcellularLocation>
</comment>
<keyword evidence="5" id="KW-0539">Nucleus</keyword>
<feature type="domain" description="TCP" evidence="7">
    <location>
        <begin position="1"/>
        <end position="39"/>
    </location>
</feature>
<protein>
    <recommendedName>
        <fullName evidence="7">TCP domain-containing protein</fullName>
    </recommendedName>
</protein>
<accession>A0A0D9Y604</accession>
<keyword evidence="4" id="KW-0804">Transcription</keyword>
<evidence type="ECO:0000313" key="9">
    <source>
        <dbReference type="Proteomes" id="UP000026961"/>
    </source>
</evidence>
<evidence type="ECO:0000256" key="1">
    <source>
        <dbReference type="ARBA" id="ARBA00004123"/>
    </source>
</evidence>
<evidence type="ECO:0000256" key="4">
    <source>
        <dbReference type="ARBA" id="ARBA00023163"/>
    </source>
</evidence>
<evidence type="ECO:0000256" key="2">
    <source>
        <dbReference type="ARBA" id="ARBA00023015"/>
    </source>
</evidence>
<evidence type="ECO:0000313" key="8">
    <source>
        <dbReference type="EnsemblPlants" id="OGLUM01G10550.1"/>
    </source>
</evidence>
<dbReference type="STRING" id="40148.A0A0D9Y604"/>
<dbReference type="GO" id="GO:0005634">
    <property type="term" value="C:nucleus"/>
    <property type="evidence" value="ECO:0007669"/>
    <property type="project" value="UniProtKB-SubCell"/>
</dbReference>
<name>A0A0D9Y604_9ORYZ</name>